<evidence type="ECO:0000313" key="1">
    <source>
        <dbReference type="EMBL" id="KKD57003.1"/>
    </source>
</evidence>
<accession>A0A0F5ZMS4</accession>
<protein>
    <submittedName>
        <fullName evidence="1">Uncharacterized protein</fullName>
    </submittedName>
</protein>
<evidence type="ECO:0000313" key="2">
    <source>
        <dbReference type="Proteomes" id="UP000243478"/>
    </source>
</evidence>
<organism evidence="1 2">
    <name type="scientific">Stenotrophomonas maltophilia</name>
    <name type="common">Pseudomonas maltophilia</name>
    <name type="synonym">Xanthomonas maltophilia</name>
    <dbReference type="NCBI Taxonomy" id="40324"/>
    <lineage>
        <taxon>Bacteria</taxon>
        <taxon>Pseudomonadati</taxon>
        <taxon>Pseudomonadota</taxon>
        <taxon>Gammaproteobacteria</taxon>
        <taxon>Lysobacterales</taxon>
        <taxon>Lysobacteraceae</taxon>
        <taxon>Stenotrophomonas</taxon>
        <taxon>Stenotrophomonas maltophilia group</taxon>
    </lineage>
</organism>
<gene>
    <name evidence="1" type="ORF">VM57_15360</name>
</gene>
<dbReference type="PATRIC" id="fig|40324.63.peg.5672"/>
<dbReference type="AlphaFoldDB" id="A0A0F5ZMS4"/>
<dbReference type="EMBL" id="JZRZ01000024">
    <property type="protein sequence ID" value="KKD57003.1"/>
    <property type="molecule type" value="Genomic_DNA"/>
</dbReference>
<name>A0A0F5ZMS4_STEMA</name>
<proteinExistence type="predicted"/>
<reference evidence="1 2" key="1">
    <citation type="submission" date="2015-03" db="EMBL/GenBank/DDBJ databases">
        <title>Draft genome of Stenotrophomonas maltophila isolated from urine specimen.</title>
        <authorList>
            <person name="Murugan N."/>
            <person name="Malathi J."/>
            <person name="Umashankar V."/>
            <person name="Madhavan H."/>
        </authorList>
    </citation>
    <scope>NUCLEOTIDE SEQUENCE [LARGE SCALE GENOMIC DNA]</scope>
    <source>
        <strain evidence="1 2">JMNMN1</strain>
    </source>
</reference>
<sequence>MQKVGATYTGLMDWVLRPETVVEWLDGGETGPWHDFLWNQAEAAQQQRIELRNRVGGMLEQTMKALTPAQRADLTDWSTCRAWGARCQKTRSWPWH</sequence>
<comment type="caution">
    <text evidence="1">The sequence shown here is derived from an EMBL/GenBank/DDBJ whole genome shotgun (WGS) entry which is preliminary data.</text>
</comment>
<dbReference type="Proteomes" id="UP000243478">
    <property type="component" value="Unassembled WGS sequence"/>
</dbReference>